<name>A0A179ERC6_ENTTH</name>
<evidence type="ECO:0000313" key="7">
    <source>
        <dbReference type="Proteomes" id="UP000078516"/>
    </source>
</evidence>
<feature type="transmembrane region" description="Helical" evidence="5">
    <location>
        <begin position="228"/>
        <end position="248"/>
    </location>
</feature>
<feature type="active site" description="Proton donor/acceptor" evidence="4">
    <location>
        <position position="121"/>
    </location>
</feature>
<protein>
    <recommendedName>
        <fullName evidence="8">Class A sortase</fullName>
    </recommendedName>
</protein>
<evidence type="ECO:0000256" key="2">
    <source>
        <dbReference type="ARBA" id="ARBA00022801"/>
    </source>
</evidence>
<dbReference type="Gene3D" id="2.40.260.10">
    <property type="entry name" value="Sortase"/>
    <property type="match status" value="1"/>
</dbReference>
<keyword evidence="2" id="KW-0378">Hydrolase</keyword>
<dbReference type="InterPro" id="IPR005754">
    <property type="entry name" value="Sortase"/>
</dbReference>
<dbReference type="CDD" id="cd06165">
    <property type="entry name" value="Sortase_A"/>
    <property type="match status" value="1"/>
</dbReference>
<accession>A0A179ERC6</accession>
<dbReference type="NCBIfam" id="TIGR01076">
    <property type="entry name" value="sortase_fam"/>
    <property type="match status" value="1"/>
</dbReference>
<keyword evidence="3" id="KW-0788">Thiol protease</keyword>
<dbReference type="GO" id="GO:0008234">
    <property type="term" value="F:cysteine-type peptidase activity"/>
    <property type="evidence" value="ECO:0007669"/>
    <property type="project" value="UniProtKB-KW"/>
</dbReference>
<dbReference type="SUPFAM" id="SSF63817">
    <property type="entry name" value="Sortase"/>
    <property type="match status" value="1"/>
</dbReference>
<evidence type="ECO:0000313" key="6">
    <source>
        <dbReference type="EMBL" id="OAQ55439.1"/>
    </source>
</evidence>
<feature type="active site" description="Acyl-thioester intermediate" evidence="4">
    <location>
        <position position="182"/>
    </location>
</feature>
<reference evidence="6 7" key="1">
    <citation type="submission" date="2016-04" db="EMBL/GenBank/DDBJ databases">
        <title>Draft genome of an Enterococcus thailandicus strain isolated from bovine feces.</title>
        <authorList>
            <person name="Beukers A.G."/>
            <person name="Zaheer R."/>
            <person name="Goji N."/>
            <person name="Cook S.R."/>
            <person name="Amoako K."/>
            <person name="Chaves A.V."/>
            <person name="Ward M.P."/>
            <person name="Mcallister T.A."/>
        </authorList>
    </citation>
    <scope>NUCLEOTIDE SEQUENCE [LARGE SCALE GENOMIC DNA]</scope>
    <source>
        <strain evidence="6 7">F0711D 46</strain>
    </source>
</reference>
<evidence type="ECO:0000256" key="3">
    <source>
        <dbReference type="ARBA" id="ARBA00022807"/>
    </source>
</evidence>
<dbReference type="InterPro" id="IPR023365">
    <property type="entry name" value="Sortase_dom-sf"/>
</dbReference>
<gene>
    <name evidence="6" type="ORF">A6E74_08065</name>
</gene>
<comment type="caution">
    <text evidence="6">The sequence shown here is derived from an EMBL/GenBank/DDBJ whole genome shotgun (WGS) entry which is preliminary data.</text>
</comment>
<dbReference type="Pfam" id="PF04203">
    <property type="entry name" value="Sortase"/>
    <property type="match status" value="1"/>
</dbReference>
<dbReference type="InterPro" id="IPR042007">
    <property type="entry name" value="Sortase_A"/>
</dbReference>
<proteinExistence type="predicted"/>
<evidence type="ECO:0000256" key="4">
    <source>
        <dbReference type="PIRSR" id="PIRSR605754-1"/>
    </source>
</evidence>
<keyword evidence="7" id="KW-1185">Reference proteome</keyword>
<dbReference type="EMBL" id="LWMN01000013">
    <property type="protein sequence ID" value="OAQ55439.1"/>
    <property type="molecule type" value="Genomic_DNA"/>
</dbReference>
<evidence type="ECO:0008006" key="8">
    <source>
        <dbReference type="Google" id="ProtNLM"/>
    </source>
</evidence>
<keyword evidence="1" id="KW-0645">Protease</keyword>
<dbReference type="Proteomes" id="UP000078516">
    <property type="component" value="Unassembled WGS sequence"/>
</dbReference>
<keyword evidence="5" id="KW-0812">Transmembrane</keyword>
<evidence type="ECO:0000256" key="5">
    <source>
        <dbReference type="SAM" id="Phobius"/>
    </source>
</evidence>
<keyword evidence="5" id="KW-0472">Membrane</keyword>
<dbReference type="RefSeq" id="WP_067483918.1">
    <property type="nucleotide sequence ID" value="NZ_LWMN01000013.1"/>
</dbReference>
<feature type="transmembrane region" description="Helical" evidence="5">
    <location>
        <begin position="6"/>
        <end position="26"/>
    </location>
</feature>
<dbReference type="GO" id="GO:0006508">
    <property type="term" value="P:proteolysis"/>
    <property type="evidence" value="ECO:0007669"/>
    <property type="project" value="UniProtKB-KW"/>
</dbReference>
<organism evidence="6 7">
    <name type="scientific">Enterococcus thailandicus</name>
    <dbReference type="NCBI Taxonomy" id="417368"/>
    <lineage>
        <taxon>Bacteria</taxon>
        <taxon>Bacillati</taxon>
        <taxon>Bacillota</taxon>
        <taxon>Bacilli</taxon>
        <taxon>Lactobacillales</taxon>
        <taxon>Enterococcaceae</taxon>
        <taxon>Enterococcus</taxon>
    </lineage>
</organism>
<sequence>MRKNKLKIIINFLFIIGLCLICFPLIKNTVTLVKIQKTVVSITADLPEPKENERIELPPIESYLTASSKTVGSGIGELMIPSQKIDIPIFAGLNNQQMLFGVGAMYPERDVLNENMVLLGHHLSMTDLLLGNIKDMQVDDPIFVSYLTESLQYRVIETKIIAETDLSVLQNTQTPRLTLITCDKPQRTDKRIVVTAEFVCQEKAGTIQEVKNHITQDKRIVQRSIVKYSLIPILIMIFILVIMSYVIWRYI</sequence>
<dbReference type="AlphaFoldDB" id="A0A179ERC6"/>
<evidence type="ECO:0000256" key="1">
    <source>
        <dbReference type="ARBA" id="ARBA00022670"/>
    </source>
</evidence>
<keyword evidence="5" id="KW-1133">Transmembrane helix</keyword>